<dbReference type="InterPro" id="IPR006139">
    <property type="entry name" value="D-isomer_2_OHA_DH_cat_dom"/>
</dbReference>
<evidence type="ECO:0000256" key="2">
    <source>
        <dbReference type="ARBA" id="ARBA00023002"/>
    </source>
</evidence>
<evidence type="ECO:0008006" key="9">
    <source>
        <dbReference type="Google" id="ProtNLM"/>
    </source>
</evidence>
<protein>
    <recommendedName>
        <fullName evidence="9">Hydroxyacid dehydrogenase</fullName>
    </recommendedName>
</protein>
<comment type="caution">
    <text evidence="7">The sequence shown here is derived from an EMBL/GenBank/DDBJ whole genome shotgun (WGS) entry which is preliminary data.</text>
</comment>
<keyword evidence="2 4" id="KW-0560">Oxidoreductase</keyword>
<dbReference type="EMBL" id="AWFH01000011">
    <property type="protein sequence ID" value="KCZ62059.1"/>
    <property type="molecule type" value="Genomic_DNA"/>
</dbReference>
<dbReference type="InterPro" id="IPR006140">
    <property type="entry name" value="D-isomer_DH_NAD-bd"/>
</dbReference>
<dbReference type="PANTHER" id="PTHR43026:SF1">
    <property type="entry name" value="2-HYDROXYACID DEHYDROGENASE HOMOLOG 1-RELATED"/>
    <property type="match status" value="1"/>
</dbReference>
<dbReference type="OrthoDB" id="7374922at2"/>
<dbReference type="InterPro" id="IPR036291">
    <property type="entry name" value="NAD(P)-bd_dom_sf"/>
</dbReference>
<keyword evidence="8" id="KW-1185">Reference proteome</keyword>
<dbReference type="InterPro" id="IPR058205">
    <property type="entry name" value="D-LDH-like"/>
</dbReference>
<dbReference type="Pfam" id="PF02826">
    <property type="entry name" value="2-Hacid_dh_C"/>
    <property type="match status" value="1"/>
</dbReference>
<sequence>MKIAIFEIDEPHKRPFERLASRHWVRSTEARLSEQNVEDFHWAEIISVFINSRIDDSVLEKLPSLKMITTRSTGFEHIDLVACEKRNISVCHVPGYGENSVAEHVFALLLTISHRMLAATKRTKSGHFSPEDLIGFDLAGKTLGVIGAGAIGRRVIEIAYGFSMRVIVHDIAETPDSERGKPTSIMGFDELLAEADIISLHLPLTAQSKGLFSSDVFARMKHGAILINTARGGLVDNEALIHALNTGQLFAAGLDVVEDEALLIEEAELVCGVDCARRDLEISSRARTLLNMPNVVATPHSAFYTHEAMQRIADTTIESIESFVHGTPINLVFNSKQNTA</sequence>
<evidence type="ECO:0000259" key="6">
    <source>
        <dbReference type="Pfam" id="PF02826"/>
    </source>
</evidence>
<dbReference type="GO" id="GO:0051287">
    <property type="term" value="F:NAD binding"/>
    <property type="evidence" value="ECO:0007669"/>
    <property type="project" value="InterPro"/>
</dbReference>
<evidence type="ECO:0000256" key="3">
    <source>
        <dbReference type="ARBA" id="ARBA00023027"/>
    </source>
</evidence>
<evidence type="ECO:0000256" key="4">
    <source>
        <dbReference type="RuleBase" id="RU003719"/>
    </source>
</evidence>
<dbReference type="AlphaFoldDB" id="A0A059E296"/>
<dbReference type="InterPro" id="IPR029753">
    <property type="entry name" value="D-isomer_DH_CS"/>
</dbReference>
<dbReference type="PANTHER" id="PTHR43026">
    <property type="entry name" value="2-HYDROXYACID DEHYDROGENASE HOMOLOG 1-RELATED"/>
    <property type="match status" value="1"/>
</dbReference>
<reference evidence="7 8" key="1">
    <citation type="journal article" date="2014" name="Antonie Van Leeuwenhoek">
        <title>Hyphomonas beringensis sp. nov. and Hyphomonas chukchiensis sp. nov., isolated from surface seawater of the Bering Sea and Chukchi Sea.</title>
        <authorList>
            <person name="Li C."/>
            <person name="Lai Q."/>
            <person name="Li G."/>
            <person name="Dong C."/>
            <person name="Wang J."/>
            <person name="Liao Y."/>
            <person name="Shao Z."/>
        </authorList>
    </citation>
    <scope>NUCLEOTIDE SEQUENCE [LARGE SCALE GENOMIC DNA]</scope>
    <source>
        <strain evidence="7 8">22II1-22F38</strain>
    </source>
</reference>
<proteinExistence type="inferred from homology"/>
<dbReference type="RefSeq" id="WP_035550586.1">
    <property type="nucleotide sequence ID" value="NZ_AWFH01000011.1"/>
</dbReference>
<evidence type="ECO:0000259" key="5">
    <source>
        <dbReference type="Pfam" id="PF00389"/>
    </source>
</evidence>
<dbReference type="GO" id="GO:0008720">
    <property type="term" value="F:D-lactate dehydrogenase (NAD+) activity"/>
    <property type="evidence" value="ECO:0007669"/>
    <property type="project" value="TreeGrafter"/>
</dbReference>
<name>A0A059E296_9PROT</name>
<dbReference type="PATRIC" id="fig|1280948.3.peg.1491"/>
<dbReference type="Gene3D" id="3.40.50.720">
    <property type="entry name" value="NAD(P)-binding Rossmann-like Domain"/>
    <property type="match status" value="2"/>
</dbReference>
<dbReference type="SUPFAM" id="SSF52283">
    <property type="entry name" value="Formate/glycerate dehydrogenase catalytic domain-like"/>
    <property type="match status" value="1"/>
</dbReference>
<dbReference type="STRING" id="1280948.HY36_16345"/>
<evidence type="ECO:0000313" key="7">
    <source>
        <dbReference type="EMBL" id="KCZ62059.1"/>
    </source>
</evidence>
<accession>A0A059E296</accession>
<evidence type="ECO:0000313" key="8">
    <source>
        <dbReference type="Proteomes" id="UP000024547"/>
    </source>
</evidence>
<dbReference type="PROSITE" id="PS00671">
    <property type="entry name" value="D_2_HYDROXYACID_DH_3"/>
    <property type="match status" value="1"/>
</dbReference>
<dbReference type="PROSITE" id="PS00065">
    <property type="entry name" value="D_2_HYDROXYACID_DH_1"/>
    <property type="match status" value="1"/>
</dbReference>
<feature type="domain" description="D-isomer specific 2-hydroxyacid dehydrogenase NAD-binding" evidence="6">
    <location>
        <begin position="106"/>
        <end position="302"/>
    </location>
</feature>
<keyword evidence="3" id="KW-0520">NAD</keyword>
<dbReference type="Proteomes" id="UP000024547">
    <property type="component" value="Unassembled WGS sequence"/>
</dbReference>
<organism evidence="7 8">
    <name type="scientific">Hyphomonas atlantica</name>
    <dbReference type="NCBI Taxonomy" id="1280948"/>
    <lineage>
        <taxon>Bacteria</taxon>
        <taxon>Pseudomonadati</taxon>
        <taxon>Pseudomonadota</taxon>
        <taxon>Alphaproteobacteria</taxon>
        <taxon>Hyphomonadales</taxon>
        <taxon>Hyphomonadaceae</taxon>
        <taxon>Hyphomonas</taxon>
    </lineage>
</organism>
<dbReference type="PROSITE" id="PS00670">
    <property type="entry name" value="D_2_HYDROXYACID_DH_2"/>
    <property type="match status" value="1"/>
</dbReference>
<dbReference type="Pfam" id="PF00389">
    <property type="entry name" value="2-Hacid_dh"/>
    <property type="match status" value="1"/>
</dbReference>
<comment type="similarity">
    <text evidence="1 4">Belongs to the D-isomer specific 2-hydroxyacid dehydrogenase family.</text>
</comment>
<dbReference type="InterPro" id="IPR029752">
    <property type="entry name" value="D-isomer_DH_CS1"/>
</dbReference>
<dbReference type="SUPFAM" id="SSF51735">
    <property type="entry name" value="NAD(P)-binding Rossmann-fold domains"/>
    <property type="match status" value="1"/>
</dbReference>
<feature type="domain" description="D-isomer specific 2-hydroxyacid dehydrogenase catalytic" evidence="5">
    <location>
        <begin position="8"/>
        <end position="331"/>
    </location>
</feature>
<evidence type="ECO:0000256" key="1">
    <source>
        <dbReference type="ARBA" id="ARBA00005854"/>
    </source>
</evidence>
<dbReference type="eggNOG" id="COG1052">
    <property type="taxonomic scope" value="Bacteria"/>
</dbReference>
<gene>
    <name evidence="7" type="ORF">HY36_16345</name>
</gene>